<sequence length="107" mass="11725">MDFDHVAPLRNDVIRLAHTLQVSRPGGSSALLTVQLELLFGTTGELDGQLGSHHDISPRDILLLVLRNAQFLKLPNMPGASRAGCPFHQRISCTHPSVPQMPSCRLH</sequence>
<dbReference type="Proteomes" id="UP000054217">
    <property type="component" value="Unassembled WGS sequence"/>
</dbReference>
<protein>
    <submittedName>
        <fullName evidence="1">Uncharacterized protein</fullName>
    </submittedName>
</protein>
<name>A0A0C3IVQ6_PISTI</name>
<keyword evidence="2" id="KW-1185">Reference proteome</keyword>
<proteinExistence type="predicted"/>
<dbReference type="InParanoid" id="A0A0C3IVQ6"/>
<dbReference type="OrthoDB" id="10365147at2759"/>
<evidence type="ECO:0000313" key="2">
    <source>
        <dbReference type="Proteomes" id="UP000054217"/>
    </source>
</evidence>
<dbReference type="AlphaFoldDB" id="A0A0C3IVQ6"/>
<dbReference type="HOGENOM" id="CLU_175732_0_0_1"/>
<evidence type="ECO:0000313" key="1">
    <source>
        <dbReference type="EMBL" id="KIO00908.1"/>
    </source>
</evidence>
<organism evidence="1 2">
    <name type="scientific">Pisolithus tinctorius Marx 270</name>
    <dbReference type="NCBI Taxonomy" id="870435"/>
    <lineage>
        <taxon>Eukaryota</taxon>
        <taxon>Fungi</taxon>
        <taxon>Dikarya</taxon>
        <taxon>Basidiomycota</taxon>
        <taxon>Agaricomycotina</taxon>
        <taxon>Agaricomycetes</taxon>
        <taxon>Agaricomycetidae</taxon>
        <taxon>Boletales</taxon>
        <taxon>Sclerodermatineae</taxon>
        <taxon>Pisolithaceae</taxon>
        <taxon>Pisolithus</taxon>
    </lineage>
</organism>
<reference evidence="2" key="2">
    <citation type="submission" date="2015-01" db="EMBL/GenBank/DDBJ databases">
        <title>Evolutionary Origins and Diversification of the Mycorrhizal Mutualists.</title>
        <authorList>
            <consortium name="DOE Joint Genome Institute"/>
            <consortium name="Mycorrhizal Genomics Consortium"/>
            <person name="Kohler A."/>
            <person name="Kuo A."/>
            <person name="Nagy L.G."/>
            <person name="Floudas D."/>
            <person name="Copeland A."/>
            <person name="Barry K.W."/>
            <person name="Cichocki N."/>
            <person name="Veneault-Fourrey C."/>
            <person name="LaButti K."/>
            <person name="Lindquist E.A."/>
            <person name="Lipzen A."/>
            <person name="Lundell T."/>
            <person name="Morin E."/>
            <person name="Murat C."/>
            <person name="Riley R."/>
            <person name="Ohm R."/>
            <person name="Sun H."/>
            <person name="Tunlid A."/>
            <person name="Henrissat B."/>
            <person name="Grigoriev I.V."/>
            <person name="Hibbett D.S."/>
            <person name="Martin F."/>
        </authorList>
    </citation>
    <scope>NUCLEOTIDE SEQUENCE [LARGE SCALE GENOMIC DNA]</scope>
    <source>
        <strain evidence="2">Marx 270</strain>
    </source>
</reference>
<accession>A0A0C3IVQ6</accession>
<reference evidence="1 2" key="1">
    <citation type="submission" date="2014-04" db="EMBL/GenBank/DDBJ databases">
        <authorList>
            <consortium name="DOE Joint Genome Institute"/>
            <person name="Kuo A."/>
            <person name="Kohler A."/>
            <person name="Costa M.D."/>
            <person name="Nagy L.G."/>
            <person name="Floudas D."/>
            <person name="Copeland A."/>
            <person name="Barry K.W."/>
            <person name="Cichocki N."/>
            <person name="Veneault-Fourrey C."/>
            <person name="LaButti K."/>
            <person name="Lindquist E.A."/>
            <person name="Lipzen A."/>
            <person name="Lundell T."/>
            <person name="Morin E."/>
            <person name="Murat C."/>
            <person name="Sun H."/>
            <person name="Tunlid A."/>
            <person name="Henrissat B."/>
            <person name="Grigoriev I.V."/>
            <person name="Hibbett D.S."/>
            <person name="Martin F."/>
            <person name="Nordberg H.P."/>
            <person name="Cantor M.N."/>
            <person name="Hua S.X."/>
        </authorList>
    </citation>
    <scope>NUCLEOTIDE SEQUENCE [LARGE SCALE GENOMIC DNA]</scope>
    <source>
        <strain evidence="1 2">Marx 270</strain>
    </source>
</reference>
<gene>
    <name evidence="1" type="ORF">M404DRAFT_1003454</name>
</gene>
<dbReference type="EMBL" id="KN831992">
    <property type="protein sequence ID" value="KIO00908.1"/>
    <property type="molecule type" value="Genomic_DNA"/>
</dbReference>